<protein>
    <recommendedName>
        <fullName evidence="4">40S ribosomal protein S7</fullName>
    </recommendedName>
</protein>
<dbReference type="Gramene" id="TraesCAD_scaffold_026391_01G000100.1">
    <property type="protein sequence ID" value="TraesCAD_scaffold_026391_01G000100.1"/>
    <property type="gene ID" value="TraesCAD_scaffold_026391_01G000100"/>
</dbReference>
<dbReference type="Gramene" id="TraesCLE_scaffold_026864_01G000200.1">
    <property type="protein sequence ID" value="TraesCLE_scaffold_026864_01G000200.1"/>
    <property type="gene ID" value="TraesCLE_scaffold_026864_01G000200"/>
</dbReference>
<name>A0A3B6KFT4_WHEAT</name>
<proteinExistence type="inferred from homology"/>
<dbReference type="GO" id="GO:0005840">
    <property type="term" value="C:ribosome"/>
    <property type="evidence" value="ECO:0007669"/>
    <property type="project" value="UniProtKB-KW"/>
</dbReference>
<evidence type="ECO:0000256" key="2">
    <source>
        <dbReference type="ARBA" id="ARBA00022980"/>
    </source>
</evidence>
<comment type="similarity">
    <text evidence="1 4">Belongs to the eukaryotic ribosomal protein eS7 family.</text>
</comment>
<sequence>MYTARKKIWKNKGVKPSKFEVSVAQALFHVKKGNQELRDDLKDMYINTAM</sequence>
<dbReference type="Proteomes" id="UP000019116">
    <property type="component" value="Chromosome 5A"/>
</dbReference>
<reference evidence="5" key="1">
    <citation type="submission" date="2018-08" db="EMBL/GenBank/DDBJ databases">
        <authorList>
            <person name="Rossello M."/>
        </authorList>
    </citation>
    <scope>NUCLEOTIDE SEQUENCE [LARGE SCALE GENOMIC DNA]</scope>
    <source>
        <strain evidence="5">cv. Chinese Spring</strain>
    </source>
</reference>
<dbReference type="Gramene" id="TraesCS5A03G0317800.1">
    <property type="protein sequence ID" value="TraesCS5A03G0317800.1.CDS"/>
    <property type="gene ID" value="TraesCS5A03G0317800"/>
</dbReference>
<dbReference type="GO" id="GO:0006412">
    <property type="term" value="P:translation"/>
    <property type="evidence" value="ECO:0007669"/>
    <property type="project" value="InterPro"/>
</dbReference>
<evidence type="ECO:0000256" key="4">
    <source>
        <dbReference type="RuleBase" id="RU364105"/>
    </source>
</evidence>
<dbReference type="PANTHER" id="PTHR11278:SF28">
    <property type="entry name" value="40S RIBOSOMAL PROTEIN S7"/>
    <property type="match status" value="1"/>
</dbReference>
<dbReference type="Gramene" id="TraesROB_scaffold_012796_01G000100.1">
    <property type="protein sequence ID" value="TraesROB_scaffold_012796_01G000100.1"/>
    <property type="gene ID" value="TraesROB_scaffold_012796_01G000100"/>
</dbReference>
<evidence type="ECO:0000256" key="3">
    <source>
        <dbReference type="ARBA" id="ARBA00023274"/>
    </source>
</evidence>
<dbReference type="Gramene" id="TraesWEE_scaffold_012444_01G000100.1">
    <property type="protein sequence ID" value="TraesWEE_scaffold_012444_01G000100.1"/>
    <property type="gene ID" value="TraesWEE_scaffold_012444_01G000100"/>
</dbReference>
<dbReference type="PANTHER" id="PTHR11278">
    <property type="entry name" value="40S RIBOSOMAL PROTEIN S7"/>
    <property type="match status" value="1"/>
</dbReference>
<evidence type="ECO:0000313" key="6">
    <source>
        <dbReference type="Proteomes" id="UP000019116"/>
    </source>
</evidence>
<evidence type="ECO:0000256" key="1">
    <source>
        <dbReference type="ARBA" id="ARBA00007820"/>
    </source>
</evidence>
<dbReference type="SMR" id="A0A3B6KFT4"/>
<organism evidence="5">
    <name type="scientific">Triticum aestivum</name>
    <name type="common">Wheat</name>
    <dbReference type="NCBI Taxonomy" id="4565"/>
    <lineage>
        <taxon>Eukaryota</taxon>
        <taxon>Viridiplantae</taxon>
        <taxon>Streptophyta</taxon>
        <taxon>Embryophyta</taxon>
        <taxon>Tracheophyta</taxon>
        <taxon>Spermatophyta</taxon>
        <taxon>Magnoliopsida</taxon>
        <taxon>Liliopsida</taxon>
        <taxon>Poales</taxon>
        <taxon>Poaceae</taxon>
        <taxon>BOP clade</taxon>
        <taxon>Pooideae</taxon>
        <taxon>Triticodae</taxon>
        <taxon>Triticeae</taxon>
        <taxon>Triticinae</taxon>
        <taxon>Triticum</taxon>
    </lineage>
</organism>
<keyword evidence="6" id="KW-1185">Reference proteome</keyword>
<dbReference type="GO" id="GO:0003735">
    <property type="term" value="F:structural constituent of ribosome"/>
    <property type="evidence" value="ECO:0007669"/>
    <property type="project" value="InterPro"/>
</dbReference>
<evidence type="ECO:0000313" key="5">
    <source>
        <dbReference type="EnsemblPlants" id="TraesCS5A02G116400.1"/>
    </source>
</evidence>
<reference evidence="5" key="2">
    <citation type="submission" date="2018-10" db="UniProtKB">
        <authorList>
            <consortium name="EnsemblPlants"/>
        </authorList>
    </citation>
    <scope>IDENTIFICATION</scope>
</reference>
<keyword evidence="3 4" id="KW-0687">Ribonucleoprotein</keyword>
<accession>A0A3B6KFT4</accession>
<dbReference type="Gramene" id="TraesCS5A02G116400.1">
    <property type="protein sequence ID" value="TraesCS5A02G116400.1"/>
    <property type="gene ID" value="TraesCS5A02G116400"/>
</dbReference>
<dbReference type="EnsemblPlants" id="TraesCS5A02G116400.1">
    <property type="protein sequence ID" value="TraesCS5A02G116400.1"/>
    <property type="gene ID" value="TraesCS5A02G116400"/>
</dbReference>
<dbReference type="GO" id="GO:1990904">
    <property type="term" value="C:ribonucleoprotein complex"/>
    <property type="evidence" value="ECO:0007669"/>
    <property type="project" value="UniProtKB-KW"/>
</dbReference>
<keyword evidence="2 4" id="KW-0689">Ribosomal protein</keyword>
<dbReference type="Gramene" id="TraesRN5A0100341800.1">
    <property type="protein sequence ID" value="TraesRN5A0100341800.1"/>
    <property type="gene ID" value="TraesRN5A0100341800"/>
</dbReference>
<dbReference type="STRING" id="4565.A0A3B6KFT4"/>
<dbReference type="OrthoDB" id="1732955at2759"/>
<dbReference type="AlphaFoldDB" id="A0A3B6KFT4"/>
<dbReference type="InterPro" id="IPR000554">
    <property type="entry name" value="Ribosomal_eS7"/>
</dbReference>